<reference evidence="1 2" key="1">
    <citation type="submission" date="2016-12" db="EMBL/GenBank/DDBJ databases">
        <title>The genomes of Aspergillus section Nigri reveals drivers in fungal speciation.</title>
        <authorList>
            <consortium name="DOE Joint Genome Institute"/>
            <person name="Vesth T.C."/>
            <person name="Nybo J."/>
            <person name="Theobald S."/>
            <person name="Brandl J."/>
            <person name="Frisvad J.C."/>
            <person name="Nielsen K.F."/>
            <person name="Lyhne E.K."/>
            <person name="Kogle M.E."/>
            <person name="Kuo A."/>
            <person name="Riley R."/>
            <person name="Clum A."/>
            <person name="Nolan M."/>
            <person name="Lipzen A."/>
            <person name="Salamov A."/>
            <person name="Henrissat B."/>
            <person name="Wiebenga A."/>
            <person name="De Vries R.P."/>
            <person name="Grigoriev I.V."/>
            <person name="Mortensen U.H."/>
            <person name="Andersen M.R."/>
            <person name="Baker S.E."/>
        </authorList>
    </citation>
    <scope>NUCLEOTIDE SEQUENCE [LARGE SCALE GENOMIC DNA]</scope>
    <source>
        <strain evidence="1 2">CBS 115572</strain>
    </source>
</reference>
<evidence type="ECO:0000313" key="2">
    <source>
        <dbReference type="Proteomes" id="UP000246702"/>
    </source>
</evidence>
<comment type="caution">
    <text evidence="1">The sequence shown here is derived from an EMBL/GenBank/DDBJ whole genome shotgun (WGS) entry which is preliminary data.</text>
</comment>
<dbReference type="GeneID" id="37107704"/>
<keyword evidence="2" id="KW-1185">Reference proteome</keyword>
<dbReference type="STRING" id="1450535.A0A317WB31"/>
<dbReference type="AlphaFoldDB" id="A0A317WB31"/>
<evidence type="ECO:0008006" key="3">
    <source>
        <dbReference type="Google" id="ProtNLM"/>
    </source>
</evidence>
<name>A0A317WB31_9EURO</name>
<evidence type="ECO:0000313" key="1">
    <source>
        <dbReference type="EMBL" id="PWY83125.1"/>
    </source>
</evidence>
<dbReference type="RefSeq" id="XP_025465910.1">
    <property type="nucleotide sequence ID" value="XM_025605561.1"/>
</dbReference>
<dbReference type="Proteomes" id="UP000246702">
    <property type="component" value="Unassembled WGS sequence"/>
</dbReference>
<protein>
    <recommendedName>
        <fullName evidence="3">Protein kinase domain-containing protein</fullName>
    </recommendedName>
</protein>
<sequence>MCSQAPNVQSKLWEEERLPFYRPEQFYPVHIGELLNSKYRVVGKLGYSSYSTVWLLLQTPAS</sequence>
<dbReference type="EMBL" id="MSFK01000019">
    <property type="protein sequence ID" value="PWY83125.1"/>
    <property type="molecule type" value="Genomic_DNA"/>
</dbReference>
<accession>A0A317WB31</accession>
<organism evidence="1 2">
    <name type="scientific">Aspergillus sclerotioniger CBS 115572</name>
    <dbReference type="NCBI Taxonomy" id="1450535"/>
    <lineage>
        <taxon>Eukaryota</taxon>
        <taxon>Fungi</taxon>
        <taxon>Dikarya</taxon>
        <taxon>Ascomycota</taxon>
        <taxon>Pezizomycotina</taxon>
        <taxon>Eurotiomycetes</taxon>
        <taxon>Eurotiomycetidae</taxon>
        <taxon>Eurotiales</taxon>
        <taxon>Aspergillaceae</taxon>
        <taxon>Aspergillus</taxon>
        <taxon>Aspergillus subgen. Circumdati</taxon>
    </lineage>
</organism>
<gene>
    <name evidence="1" type="ORF">BO94DRAFT_119081</name>
</gene>
<proteinExistence type="predicted"/>
<dbReference type="OrthoDB" id="5979581at2759"/>
<dbReference type="Gene3D" id="3.30.200.20">
    <property type="entry name" value="Phosphorylase Kinase, domain 1"/>
    <property type="match status" value="1"/>
</dbReference>